<organism evidence="1 2">
    <name type="scientific">Chaetomium tenue</name>
    <dbReference type="NCBI Taxonomy" id="1854479"/>
    <lineage>
        <taxon>Eukaryota</taxon>
        <taxon>Fungi</taxon>
        <taxon>Dikarya</taxon>
        <taxon>Ascomycota</taxon>
        <taxon>Pezizomycotina</taxon>
        <taxon>Sordariomycetes</taxon>
        <taxon>Sordariomycetidae</taxon>
        <taxon>Sordariales</taxon>
        <taxon>Chaetomiaceae</taxon>
        <taxon>Chaetomium</taxon>
    </lineage>
</organism>
<dbReference type="Proteomes" id="UP000724584">
    <property type="component" value="Unassembled WGS sequence"/>
</dbReference>
<name>A0ACB7P6A1_9PEZI</name>
<sequence length="1699" mass="179424">MAAYAQNPNFKPLPPPGNYPQGYHSQAQFQHQQQQQQQQYHQQQQYLQQQQQYQQHQQQQLRLPPIRRASTFGSSLGLTAEEFSSNDNNNNNNNNKNSNAETAARQQLHPQSATSPQGAQGQPTMAAAQQMGQAPPPSQSAGQFVQNVYRPTQNTGAQGPQGTQGPARQGQTWQLQGQNPGQNQAFQNTAFQNAVMQGQGPSQTPPRAFAGAPGNAQLTMNGSAPLAGQGQQFGQGGGRPMMRFHPQGGGWNLQDRHRHSPSNASSQQQQQQSSYGLDKETGAPMTTSPVQRQKPPQEQQTQQPNHPTTPQPNQAMPANHQSPLQSHQSHQSEMAKHGPLEDGQMKRNSGVFSSIRNRFGGGHSEETRGADNGPKPQGINGDAASRRNPVFGPRGGAPTPDNLSYSQSKDSIIAHSPGTPLGSRLGFSTWAPTQRLSSQAPIFRLGCRGPRRPPTHLKRFSALKDVFRSSPRDASKSPGSSFTVRMPAQSSPQPTAQTPPPQGQYQGMSQNQFQGQFQGQPQAQSQAQPQGQAQAPPLGQAQGQPPGQFQGQGQPHGQPQGQPQEQPQEQPQGQPQEPQPQGQPQGQQPQGQPQGQPQASSQSLLRTSPSSQLDPTNAQPTAPGFQPDPSNTSPATPATQPGSAIGQITSGQGRFPPVAGPRQPGYGPPAMQPPQGPTPSQSQQERKPNSKSQETTQQGRPLGQGQPFPPGQGQFPGQQYGMRVPVGPDGRPSTGAGQQFHPGQFPPQSQFMQPGPPGTAGSFQSQGGPGPQRTMTMPQQPGAPQGQQPGVLGAGQRPPMQTQPSQSSIQAQAEDRLGPNQQQGPFATAQQPQPQTALQQEPANHAEPTPAASILESPVSQHSQPASQFVIEQSRFQTESPGSMRQLFAAPKSSGNQPSYHVPGAQSAAAAQKEQPICAKPFQPPSGSNIAPSTVPSGGPGEDNDMQRPVSPSSQAPPSSGIPGEEMERGAPRQPPPVGHFQNLESRLPSRQSPSAASPGQEAPASAHAPGSISGESAQGPSPTQQPPTQQLGQPGLRPPTGQQGGHMPSGAPGQGFPTSQAQWMASQPGGVPPQFRQQFGPGSARPNGVPVNAQPQKEKEQSTFSKLLFGGKSSAPAATGPKPEKEKNTKPSLMNAFKRGYRQPDAQPASQANVGRPGPGQPLGGMQPYPPRTQNMPQQPQLQQGPGLRPGMPAQTQNPQQGGPIAAQGPPQAQQQQPRPGMAPHQTRPLAPEPQYAQGRVAPAPAHIYPGFAQRQWVQPGPAPQQTNVIQASPASLAASTPQSQTPAPAQAQDRTSPGPAPITQERDEEVTRQQPAGQEIAPPVQVQAIQQPQNASAPAGNQVPEDLATPETSISPPEEQAKPTPAPPRTHTGQGNISPPTQLQYAAPPPSPGAHTMHARNVSEDGIASLPSQRPGRVQSPSPDTVPSPASTNLAPRSTNTSPSTQPAPGWNAGPLPATVSPQASAQGSSSPVNQLTTPTQRVAEDNLYDATPRQSQFPAGQQEPPQSPPPQSPLPQRPQPQQQPPPVEPKSAGLSREVARPPNNLPLSPSDTPSPPPPTITFDAAPDNDDDDGLDDFDDSDMESPIIADASIATVHQQASPSTSPTATAAAAAAQNGGAAAKDNVAIFERAKKKAEEEREAERRLMMEEKIPVFSEGETDPNNAKNETEARPQMSATSYPGQEWNPYGDGFEGWDD</sequence>
<comment type="caution">
    <text evidence="1">The sequence shown here is derived from an EMBL/GenBank/DDBJ whole genome shotgun (WGS) entry which is preliminary data.</text>
</comment>
<accession>A0ACB7P6A1</accession>
<dbReference type="EMBL" id="JAGIZQ010000005">
    <property type="protein sequence ID" value="KAH6628724.1"/>
    <property type="molecule type" value="Genomic_DNA"/>
</dbReference>
<evidence type="ECO:0000313" key="1">
    <source>
        <dbReference type="EMBL" id="KAH6628724.1"/>
    </source>
</evidence>
<keyword evidence="2" id="KW-1185">Reference proteome</keyword>
<protein>
    <submittedName>
        <fullName evidence="1">Uncharacterized protein</fullName>
    </submittedName>
</protein>
<evidence type="ECO:0000313" key="2">
    <source>
        <dbReference type="Proteomes" id="UP000724584"/>
    </source>
</evidence>
<proteinExistence type="predicted"/>
<reference evidence="1 2" key="1">
    <citation type="journal article" date="2021" name="Nat. Commun.">
        <title>Genetic determinants of endophytism in the Arabidopsis root mycobiome.</title>
        <authorList>
            <person name="Mesny F."/>
            <person name="Miyauchi S."/>
            <person name="Thiergart T."/>
            <person name="Pickel B."/>
            <person name="Atanasova L."/>
            <person name="Karlsson M."/>
            <person name="Huettel B."/>
            <person name="Barry K.W."/>
            <person name="Haridas S."/>
            <person name="Chen C."/>
            <person name="Bauer D."/>
            <person name="Andreopoulos W."/>
            <person name="Pangilinan J."/>
            <person name="LaButti K."/>
            <person name="Riley R."/>
            <person name="Lipzen A."/>
            <person name="Clum A."/>
            <person name="Drula E."/>
            <person name="Henrissat B."/>
            <person name="Kohler A."/>
            <person name="Grigoriev I.V."/>
            <person name="Martin F.M."/>
            <person name="Hacquard S."/>
        </authorList>
    </citation>
    <scope>NUCLEOTIDE SEQUENCE [LARGE SCALE GENOMIC DNA]</scope>
    <source>
        <strain evidence="1 2">MPI-SDFR-AT-0079</strain>
    </source>
</reference>
<gene>
    <name evidence="1" type="ORF">F5144DRAFT_594662</name>
</gene>